<evidence type="ECO:0000256" key="9">
    <source>
        <dbReference type="ARBA" id="ARBA00023125"/>
    </source>
</evidence>
<dbReference type="GO" id="GO:0140658">
    <property type="term" value="F:ATP-dependent chromatin remodeler activity"/>
    <property type="evidence" value="ECO:0007669"/>
    <property type="project" value="UniProtKB-ARBA"/>
</dbReference>
<feature type="region of interest" description="Disordered" evidence="11">
    <location>
        <begin position="1"/>
        <end position="91"/>
    </location>
</feature>
<feature type="compositionally biased region" description="Polar residues" evidence="11">
    <location>
        <begin position="150"/>
        <end position="175"/>
    </location>
</feature>
<evidence type="ECO:0000256" key="6">
    <source>
        <dbReference type="ARBA" id="ARBA00022806"/>
    </source>
</evidence>
<dbReference type="HOGENOM" id="CLU_000315_16_2_1"/>
<dbReference type="GO" id="GO:0003677">
    <property type="term" value="F:DNA binding"/>
    <property type="evidence" value="ECO:0007669"/>
    <property type="project" value="UniProtKB-KW"/>
</dbReference>
<dbReference type="InterPro" id="IPR001650">
    <property type="entry name" value="Helicase_C-like"/>
</dbReference>
<dbReference type="GO" id="GO:0005694">
    <property type="term" value="C:chromosome"/>
    <property type="evidence" value="ECO:0007669"/>
    <property type="project" value="UniProtKB-ARBA"/>
</dbReference>
<evidence type="ECO:0000256" key="5">
    <source>
        <dbReference type="ARBA" id="ARBA00022801"/>
    </source>
</evidence>
<dbReference type="SMART" id="SM00490">
    <property type="entry name" value="HELICc"/>
    <property type="match status" value="1"/>
</dbReference>
<dbReference type="RefSeq" id="XP_013270040.1">
    <property type="nucleotide sequence ID" value="XM_013414586.1"/>
</dbReference>
<dbReference type="VEuPathDB" id="FungiDB:Z518_08847"/>
<dbReference type="InterPro" id="IPR014001">
    <property type="entry name" value="Helicase_ATP-bd"/>
</dbReference>
<evidence type="ECO:0000256" key="3">
    <source>
        <dbReference type="ARBA" id="ARBA00012551"/>
    </source>
</evidence>
<dbReference type="PANTHER" id="PTHR10799">
    <property type="entry name" value="SNF2/RAD54 HELICASE FAMILY"/>
    <property type="match status" value="1"/>
</dbReference>
<dbReference type="PROSITE" id="PS51192">
    <property type="entry name" value="HELICASE_ATP_BIND_1"/>
    <property type="match status" value="1"/>
</dbReference>
<dbReference type="SMART" id="SM00487">
    <property type="entry name" value="DEXDc"/>
    <property type="match status" value="1"/>
</dbReference>
<organism evidence="14 15">
    <name type="scientific">Rhinocladiella mackenziei CBS 650.93</name>
    <dbReference type="NCBI Taxonomy" id="1442369"/>
    <lineage>
        <taxon>Eukaryota</taxon>
        <taxon>Fungi</taxon>
        <taxon>Dikarya</taxon>
        <taxon>Ascomycota</taxon>
        <taxon>Pezizomycotina</taxon>
        <taxon>Eurotiomycetes</taxon>
        <taxon>Chaetothyriomycetidae</taxon>
        <taxon>Chaetothyriales</taxon>
        <taxon>Herpotrichiellaceae</taxon>
        <taxon>Rhinocladiella</taxon>
    </lineage>
</organism>
<evidence type="ECO:0000256" key="2">
    <source>
        <dbReference type="ARBA" id="ARBA00007025"/>
    </source>
</evidence>
<comment type="similarity">
    <text evidence="2">Belongs to the SNF2/RAD54 helicase family.</text>
</comment>
<dbReference type="SUPFAM" id="SSF52540">
    <property type="entry name" value="P-loop containing nucleoside triphosphate hydrolases"/>
    <property type="match status" value="2"/>
</dbReference>
<dbReference type="InterPro" id="IPR027417">
    <property type="entry name" value="P-loop_NTPase"/>
</dbReference>
<dbReference type="GO" id="GO:0003678">
    <property type="term" value="F:DNA helicase activity"/>
    <property type="evidence" value="ECO:0007669"/>
    <property type="project" value="UniProtKB-EC"/>
</dbReference>
<dbReference type="AlphaFoldDB" id="A0A0D2IAN9"/>
<dbReference type="Pfam" id="PF00271">
    <property type="entry name" value="Helicase_C"/>
    <property type="match status" value="1"/>
</dbReference>
<evidence type="ECO:0000256" key="10">
    <source>
        <dbReference type="ARBA" id="ARBA00023242"/>
    </source>
</evidence>
<dbReference type="InterPro" id="IPR000330">
    <property type="entry name" value="SNF2_N"/>
</dbReference>
<sequence length="1218" mass="136862">MAPYDSLSQSDDELFNPAYKHPHETVETLPLRRPGMSDADDSEMETMATLPLPDRRNYLGQNGNTSRQTQPTQIIDRSSPDMPSSPPKTGVVQVAASSPATAMMTNRKPTSILASAMAPAGTTFRRPYVPFQPRPEPITIDSDDEGPTYQGGSSDSEGLSIRTNDIKTSTFVRKTQSTEKIPESPQAYTNGRNRFMEITARSMFRGLPNSNLSAGSRATKRSADVNANAYGNVSKRPRQTAPSRALSVSTQKSPPEMELDDISDYNMRQKVRRMTSMLSLVSVRECYEMLLNKRGNYDDAINELLQTSEKRQDGNRKAIDLIGSEDELMPTPAARKLAASPPTNTARQQAKAPQKSIAEKWSSAQNIKKPPKAIDVFDIPPPQKKRTLVRGRKHSSSPLLEHVVTKPVREAVPAIQLDDSDADERAASSDDHSNTTFRARLLDLFNTCSAADLIDMTSINRDLAEHIVSQRPFATLKAVEKIQDPNLKPVRGKRKTTPIGERVCEKVEAMLQSYEAVDYLVNKCENLAKPLAAEMKNWGINLYGAQDGETNIVSLPETQRTSHESGMGTPVSDEDRDPAIKTPGSKRFIGQPSIMSKDIQMKDYQVVGVNWLNLLYRKGLSCILADDMGLGKTCQVIAFLAHLFEQGHKGPHLVVVPAATLENWLKEFKRFCPALTVEPYYASNPPERAILRENLEEIRVNLNVIVTTYTIAKGKEDSPWLRNFGFDCTVYDEGHMLKNADSQVARKLVKIQSDFRLLLTGTPLQNNLKELISLLGFLMPSFFKEKAEALSSIFTHNVRAMDSNHEALLSAERIKRARSMLTPFILRRKKIQVLKELPKKERRVELCDLTPEQSEIYQSWLDKAYSIRERREKGENVTNESTNILMRLRLASIHPLLFRRFYPDAILPAIARQCLKVDMWRDSNPDLIVTELEAYSDMEIHTLCDQHSQLERFTLNNREWLASGKVQKMVDLLRKFISGGHRTLIFSQFVLVLDILELVLEREAIDYFRLDGNTKVSERQDLIDEFSADDNHTPVFMLSTKAGGAGINLAKANKVIVFDSGFNPQDDIQAENRAHRIGQEKEVEVVRLVSRGTVEEQIHAMGLTKLRLDEQVAGDGTEEKPPRKEGEETEKEIEGRMMVEEMFFKKLEEEPIEKVKAEAASPVKAKLPVETLGPGNALARQPKTEDDEEPSPSRRGSDDLPTRTRTIRNVKAKTKGQK</sequence>
<keyword evidence="15" id="KW-1185">Reference proteome</keyword>
<feature type="compositionally biased region" description="Basic and acidic residues" evidence="11">
    <location>
        <begin position="1117"/>
        <end position="1134"/>
    </location>
</feature>
<feature type="region of interest" description="Disordered" evidence="11">
    <location>
        <begin position="558"/>
        <end position="583"/>
    </location>
</feature>
<feature type="domain" description="Helicase ATP-binding" evidence="12">
    <location>
        <begin position="613"/>
        <end position="781"/>
    </location>
</feature>
<accession>A0A0D2IAN9</accession>
<keyword evidence="7" id="KW-0067">ATP-binding</keyword>
<name>A0A0D2IAN9_9EURO</name>
<dbReference type="InterPro" id="IPR049730">
    <property type="entry name" value="SNF2/RAD54-like_C"/>
</dbReference>
<keyword evidence="10" id="KW-0539">Nucleus</keyword>
<dbReference type="PROSITE" id="PS51194">
    <property type="entry name" value="HELICASE_CTER"/>
    <property type="match status" value="1"/>
</dbReference>
<feature type="region of interest" description="Disordered" evidence="11">
    <location>
        <begin position="337"/>
        <end position="356"/>
    </location>
</feature>
<dbReference type="EMBL" id="KN847480">
    <property type="protein sequence ID" value="KIX02904.1"/>
    <property type="molecule type" value="Genomic_DNA"/>
</dbReference>
<keyword evidence="4" id="KW-0547">Nucleotide-binding</keyword>
<dbReference type="FunFam" id="3.40.50.10810:FF:000014">
    <property type="entry name" value="SWI/SNF-related matrix-associated actin-dependent regulator of chromatin subfamily A containing DEAD/H box 1"/>
    <property type="match status" value="1"/>
</dbReference>
<proteinExistence type="inferred from homology"/>
<dbReference type="EC" id="3.6.4.12" evidence="3"/>
<dbReference type="GO" id="GO:0016787">
    <property type="term" value="F:hydrolase activity"/>
    <property type="evidence" value="ECO:0007669"/>
    <property type="project" value="UniProtKB-KW"/>
</dbReference>
<dbReference type="Proteomes" id="UP000053617">
    <property type="component" value="Unassembled WGS sequence"/>
</dbReference>
<keyword evidence="8" id="KW-0156">Chromatin regulator</keyword>
<feature type="region of interest" description="Disordered" evidence="11">
    <location>
        <begin position="208"/>
        <end position="259"/>
    </location>
</feature>
<evidence type="ECO:0000256" key="1">
    <source>
        <dbReference type="ARBA" id="ARBA00004123"/>
    </source>
</evidence>
<dbReference type="Gene3D" id="3.40.50.300">
    <property type="entry name" value="P-loop containing nucleotide triphosphate hydrolases"/>
    <property type="match status" value="1"/>
</dbReference>
<dbReference type="GO" id="GO:0005524">
    <property type="term" value="F:ATP binding"/>
    <property type="evidence" value="ECO:0007669"/>
    <property type="project" value="UniProtKB-KW"/>
</dbReference>
<dbReference type="GO" id="GO:0005634">
    <property type="term" value="C:nucleus"/>
    <property type="evidence" value="ECO:0007669"/>
    <property type="project" value="UniProtKB-SubCell"/>
</dbReference>
<dbReference type="Gene3D" id="3.40.50.10810">
    <property type="entry name" value="Tandem AAA-ATPase domain"/>
    <property type="match status" value="1"/>
</dbReference>
<dbReference type="InterPro" id="IPR038718">
    <property type="entry name" value="SNF2-like_sf"/>
</dbReference>
<dbReference type="Pfam" id="PF00176">
    <property type="entry name" value="SNF2-rel_dom"/>
    <property type="match status" value="1"/>
</dbReference>
<feature type="region of interest" description="Disordered" evidence="11">
    <location>
        <begin position="124"/>
        <end position="188"/>
    </location>
</feature>
<feature type="region of interest" description="Disordered" evidence="11">
    <location>
        <begin position="1107"/>
        <end position="1134"/>
    </location>
</feature>
<feature type="domain" description="Helicase C-terminal" evidence="13">
    <location>
        <begin position="968"/>
        <end position="1128"/>
    </location>
</feature>
<comment type="subcellular location">
    <subcellularLocation>
        <location evidence="1">Nucleus</location>
    </subcellularLocation>
</comment>
<evidence type="ECO:0000256" key="8">
    <source>
        <dbReference type="ARBA" id="ARBA00022853"/>
    </source>
</evidence>
<evidence type="ECO:0000313" key="15">
    <source>
        <dbReference type="Proteomes" id="UP000053617"/>
    </source>
</evidence>
<keyword evidence="9" id="KW-0238">DNA-binding</keyword>
<evidence type="ECO:0000259" key="12">
    <source>
        <dbReference type="PROSITE" id="PS51192"/>
    </source>
</evidence>
<keyword evidence="6" id="KW-0347">Helicase</keyword>
<dbReference type="CDD" id="cd18793">
    <property type="entry name" value="SF2_C_SNF"/>
    <property type="match status" value="1"/>
</dbReference>
<feature type="compositionally biased region" description="Basic residues" evidence="11">
    <location>
        <begin position="1205"/>
        <end position="1218"/>
    </location>
</feature>
<feature type="compositionally biased region" description="Polar residues" evidence="11">
    <location>
        <begin position="240"/>
        <end position="253"/>
    </location>
</feature>
<evidence type="ECO:0000259" key="13">
    <source>
        <dbReference type="PROSITE" id="PS51194"/>
    </source>
</evidence>
<evidence type="ECO:0000256" key="4">
    <source>
        <dbReference type="ARBA" id="ARBA00022741"/>
    </source>
</evidence>
<dbReference type="OrthoDB" id="5857104at2759"/>
<dbReference type="STRING" id="1442369.A0A0D2IAN9"/>
<feature type="compositionally biased region" description="Polar residues" evidence="11">
    <location>
        <begin position="59"/>
        <end position="76"/>
    </location>
</feature>
<reference evidence="14 15" key="1">
    <citation type="submission" date="2015-01" db="EMBL/GenBank/DDBJ databases">
        <title>The Genome Sequence of Rhinocladiella mackenzie CBS 650.93.</title>
        <authorList>
            <consortium name="The Broad Institute Genomics Platform"/>
            <person name="Cuomo C."/>
            <person name="de Hoog S."/>
            <person name="Gorbushina A."/>
            <person name="Stielow B."/>
            <person name="Teixiera M."/>
            <person name="Abouelleil A."/>
            <person name="Chapman S.B."/>
            <person name="Priest M."/>
            <person name="Young S.K."/>
            <person name="Wortman J."/>
            <person name="Nusbaum C."/>
            <person name="Birren B."/>
        </authorList>
    </citation>
    <scope>NUCLEOTIDE SEQUENCE [LARGE SCALE GENOMIC DNA]</scope>
    <source>
        <strain evidence="14 15">CBS 650.93</strain>
    </source>
</reference>
<dbReference type="GeneID" id="25296918"/>
<gene>
    <name evidence="14" type="ORF">Z518_08847</name>
</gene>
<feature type="compositionally biased region" description="Basic and acidic residues" evidence="11">
    <location>
        <begin position="1191"/>
        <end position="1202"/>
    </location>
</feature>
<evidence type="ECO:0000256" key="11">
    <source>
        <dbReference type="SAM" id="MobiDB-lite"/>
    </source>
</evidence>
<keyword evidence="5" id="KW-0378">Hydrolase</keyword>
<evidence type="ECO:0000256" key="7">
    <source>
        <dbReference type="ARBA" id="ARBA00022840"/>
    </source>
</evidence>
<feature type="region of interest" description="Disordered" evidence="11">
    <location>
        <begin position="1156"/>
        <end position="1218"/>
    </location>
</feature>
<protein>
    <recommendedName>
        <fullName evidence="3">DNA helicase</fullName>
        <ecNumber evidence="3">3.6.4.12</ecNumber>
    </recommendedName>
</protein>
<evidence type="ECO:0000313" key="14">
    <source>
        <dbReference type="EMBL" id="KIX02904.1"/>
    </source>
</evidence>